<dbReference type="EMBL" id="CP029149">
    <property type="protein sequence ID" value="QHN64889.1"/>
    <property type="molecule type" value="Genomic_DNA"/>
</dbReference>
<dbReference type="Proteomes" id="UP000464318">
    <property type="component" value="Chromosome"/>
</dbReference>
<reference evidence="1 2" key="1">
    <citation type="submission" date="2018-04" db="EMBL/GenBank/DDBJ databases">
        <title>Characteristic and Complete Genome Sequencing of A Novel Member of Infective Endocarditis Causative Bacteria: Bergeyella cardium QL-PH.</title>
        <authorList>
            <person name="Pan H."/>
            <person name="Sun E."/>
            <person name="Zhang Y."/>
        </authorList>
    </citation>
    <scope>NUCLEOTIDE SEQUENCE [LARGE SCALE GENOMIC DNA]</scope>
    <source>
        <strain evidence="1 2">HPQL</strain>
    </source>
</reference>
<organism evidence="1 2">
    <name type="scientific">Bergeyella cardium</name>
    <dbReference type="NCBI Taxonomy" id="1585976"/>
    <lineage>
        <taxon>Bacteria</taxon>
        <taxon>Pseudomonadati</taxon>
        <taxon>Bacteroidota</taxon>
        <taxon>Flavobacteriia</taxon>
        <taxon>Flavobacteriales</taxon>
        <taxon>Weeksellaceae</taxon>
        <taxon>Bergeyella</taxon>
    </lineage>
</organism>
<dbReference type="AlphaFoldDB" id="A0A6P1QSW9"/>
<evidence type="ECO:0000313" key="1">
    <source>
        <dbReference type="EMBL" id="QHN64889.1"/>
    </source>
</evidence>
<gene>
    <name evidence="1" type="ORF">DBX24_02755</name>
</gene>
<dbReference type="OrthoDB" id="978436at2"/>
<dbReference type="KEGG" id="bcad:DBX24_02755"/>
<name>A0A6P1QSW9_9FLAO</name>
<proteinExistence type="predicted"/>
<dbReference type="InterPro" id="IPR027829">
    <property type="entry name" value="DUF4625"/>
</dbReference>
<protein>
    <submittedName>
        <fullName evidence="1">DUF4625 domain-containing protein</fullName>
    </submittedName>
</protein>
<sequence>MKYFLILLASFSLAITSCQHTNEAPSNEISTEIPKEEKPKLKLTEVGFKGKINAGESLQIDGEFNLKSPVQHFNLSLISKETKEVALSQDIAYYSGIAQSIFSEHIFIPSDFKAELYDVVANITDKEGNTETSTKELSIAPPLFNMTVNSLGEQGKGYTGKDFNINASVKANDRIIKEMRVEIISKQTHSKRIDTSFKDYKGKTEISFNENIPIPQDFPKGEYYIIIIAYDLNGGYTYFENILPFY</sequence>
<dbReference type="PROSITE" id="PS51257">
    <property type="entry name" value="PROKAR_LIPOPROTEIN"/>
    <property type="match status" value="1"/>
</dbReference>
<dbReference type="Pfam" id="PF15418">
    <property type="entry name" value="DUF4625"/>
    <property type="match status" value="2"/>
</dbReference>
<dbReference type="RefSeq" id="WP_160223916.1">
    <property type="nucleotide sequence ID" value="NZ_CP029149.1"/>
</dbReference>
<evidence type="ECO:0000313" key="2">
    <source>
        <dbReference type="Proteomes" id="UP000464318"/>
    </source>
</evidence>
<accession>A0A6P1QSW9</accession>
<keyword evidence="2" id="KW-1185">Reference proteome</keyword>